<evidence type="ECO:0000313" key="2">
    <source>
        <dbReference type="EMBL" id="KAF6379174.1"/>
    </source>
</evidence>
<keyword evidence="3" id="KW-1185">Reference proteome</keyword>
<dbReference type="Proteomes" id="UP000527355">
    <property type="component" value="Unassembled WGS sequence"/>
</dbReference>
<dbReference type="AlphaFoldDB" id="A0A7J7ZYD1"/>
<organism evidence="2 3">
    <name type="scientific">Myotis myotis</name>
    <name type="common">Greater mouse-eared bat</name>
    <name type="synonym">Vespertilio myotis</name>
    <dbReference type="NCBI Taxonomy" id="51298"/>
    <lineage>
        <taxon>Eukaryota</taxon>
        <taxon>Metazoa</taxon>
        <taxon>Chordata</taxon>
        <taxon>Craniata</taxon>
        <taxon>Vertebrata</taxon>
        <taxon>Euteleostomi</taxon>
        <taxon>Mammalia</taxon>
        <taxon>Eutheria</taxon>
        <taxon>Laurasiatheria</taxon>
        <taxon>Chiroptera</taxon>
        <taxon>Yangochiroptera</taxon>
        <taxon>Vespertilionidae</taxon>
        <taxon>Myotis</taxon>
    </lineage>
</organism>
<feature type="region of interest" description="Disordered" evidence="1">
    <location>
        <begin position="59"/>
        <end position="80"/>
    </location>
</feature>
<evidence type="ECO:0000313" key="3">
    <source>
        <dbReference type="Proteomes" id="UP000527355"/>
    </source>
</evidence>
<evidence type="ECO:0000256" key="1">
    <source>
        <dbReference type="SAM" id="MobiDB-lite"/>
    </source>
</evidence>
<accession>A0A7J7ZYD1</accession>
<sequence length="134" mass="14804">MRCRLPRRCRNCQKRRREAGRAKGPQGALGPPANLGRPQKTLFPEQRLLLQSAWLPLSSKGQGRRVSRARAPRRGAGERAVKRCTHTFPMSRTQSSLSAAENGKYDCCEPGRSGGARFLAPSEPPADSWPTIPQ</sequence>
<gene>
    <name evidence="2" type="ORF">mMyoMyo1_009994</name>
</gene>
<proteinExistence type="predicted"/>
<name>A0A7J7ZYD1_MYOMY</name>
<comment type="caution">
    <text evidence="2">The sequence shown here is derived from an EMBL/GenBank/DDBJ whole genome shotgun (WGS) entry which is preliminary data.</text>
</comment>
<feature type="region of interest" description="Disordered" evidence="1">
    <location>
        <begin position="112"/>
        <end position="134"/>
    </location>
</feature>
<dbReference type="EMBL" id="JABWUV010000002">
    <property type="protein sequence ID" value="KAF6379174.1"/>
    <property type="molecule type" value="Genomic_DNA"/>
</dbReference>
<feature type="compositionally biased region" description="Basic residues" evidence="1">
    <location>
        <begin position="62"/>
        <end position="73"/>
    </location>
</feature>
<feature type="region of interest" description="Disordered" evidence="1">
    <location>
        <begin position="14"/>
        <end position="39"/>
    </location>
</feature>
<protein>
    <submittedName>
        <fullName evidence="2">Uncharacterized protein</fullName>
    </submittedName>
</protein>
<reference evidence="2 3" key="1">
    <citation type="journal article" date="2020" name="Nature">
        <title>Six reference-quality genomes reveal evolution of bat adaptations.</title>
        <authorList>
            <person name="Jebb D."/>
            <person name="Huang Z."/>
            <person name="Pippel M."/>
            <person name="Hughes G.M."/>
            <person name="Lavrichenko K."/>
            <person name="Devanna P."/>
            <person name="Winkler S."/>
            <person name="Jermiin L.S."/>
            <person name="Skirmuntt E.C."/>
            <person name="Katzourakis A."/>
            <person name="Burkitt-Gray L."/>
            <person name="Ray D.A."/>
            <person name="Sullivan K.A.M."/>
            <person name="Roscito J.G."/>
            <person name="Kirilenko B.M."/>
            <person name="Davalos L.M."/>
            <person name="Corthals A.P."/>
            <person name="Power M.L."/>
            <person name="Jones G."/>
            <person name="Ransome R.D."/>
            <person name="Dechmann D.K.N."/>
            <person name="Locatelli A.G."/>
            <person name="Puechmaille S.J."/>
            <person name="Fedrigo O."/>
            <person name="Jarvis E.D."/>
            <person name="Hiller M."/>
            <person name="Vernes S.C."/>
            <person name="Myers E.W."/>
            <person name="Teeling E.C."/>
        </authorList>
    </citation>
    <scope>NUCLEOTIDE SEQUENCE [LARGE SCALE GENOMIC DNA]</scope>
    <source>
        <strain evidence="2">MMyoMyo1</strain>
        <tissue evidence="2">Flight muscle</tissue>
    </source>
</reference>